<dbReference type="Gene3D" id="3.30.1310.10">
    <property type="entry name" value="Nucleoid-associated protein YbaB-like domain"/>
    <property type="match status" value="1"/>
</dbReference>
<proteinExistence type="predicted"/>
<sequence length="147" mass="16559">MTELGNFANIDIDKLLKSTDGYLARMESVRKSMATLVGHAQDEDGLVRVEYAGDGLRELELHPKAMRLSSSELSEKIKEAVRDAAQDLQKQTGEVMEGAFGEEGNPMKYMNDPDAVLDQVREMETAYNRTFEDVMGELDRISRRLDL</sequence>
<name>A0ABW2TCC7_9ACTN</name>
<reference evidence="2" key="1">
    <citation type="journal article" date="2019" name="Int. J. Syst. Evol. Microbiol.">
        <title>The Global Catalogue of Microorganisms (GCM) 10K type strain sequencing project: providing services to taxonomists for standard genome sequencing and annotation.</title>
        <authorList>
            <consortium name="The Broad Institute Genomics Platform"/>
            <consortium name="The Broad Institute Genome Sequencing Center for Infectious Disease"/>
            <person name="Wu L."/>
            <person name="Ma J."/>
        </authorList>
    </citation>
    <scope>NUCLEOTIDE SEQUENCE [LARGE SCALE GENOMIC DNA]</scope>
    <source>
        <strain evidence="2">JCM 10083</strain>
    </source>
</reference>
<comment type="caution">
    <text evidence="1">The sequence shown here is derived from an EMBL/GenBank/DDBJ whole genome shotgun (WGS) entry which is preliminary data.</text>
</comment>
<dbReference type="Proteomes" id="UP001596514">
    <property type="component" value="Unassembled WGS sequence"/>
</dbReference>
<gene>
    <name evidence="1" type="ORF">ACFQVD_40005</name>
</gene>
<organism evidence="1 2">
    <name type="scientific">Streptosporangium amethystogenes subsp. fukuiense</name>
    <dbReference type="NCBI Taxonomy" id="698418"/>
    <lineage>
        <taxon>Bacteria</taxon>
        <taxon>Bacillati</taxon>
        <taxon>Actinomycetota</taxon>
        <taxon>Actinomycetes</taxon>
        <taxon>Streptosporangiales</taxon>
        <taxon>Streptosporangiaceae</taxon>
        <taxon>Streptosporangium</taxon>
    </lineage>
</organism>
<dbReference type="Pfam" id="PF02575">
    <property type="entry name" value="YbaB_DNA_bd"/>
    <property type="match status" value="1"/>
</dbReference>
<protein>
    <submittedName>
        <fullName evidence="1">YbaB/EbfC family nucleoid-associated protein</fullName>
    </submittedName>
</protein>
<evidence type="ECO:0000313" key="1">
    <source>
        <dbReference type="EMBL" id="MFC7606303.1"/>
    </source>
</evidence>
<dbReference type="InterPro" id="IPR004401">
    <property type="entry name" value="YbaB/EbfC"/>
</dbReference>
<accession>A0ABW2TCC7</accession>
<dbReference type="EMBL" id="JBHTEE010000001">
    <property type="protein sequence ID" value="MFC7606303.1"/>
    <property type="molecule type" value="Genomic_DNA"/>
</dbReference>
<keyword evidence="2" id="KW-1185">Reference proteome</keyword>
<evidence type="ECO:0000313" key="2">
    <source>
        <dbReference type="Proteomes" id="UP001596514"/>
    </source>
</evidence>
<dbReference type="RefSeq" id="WP_343976806.1">
    <property type="nucleotide sequence ID" value="NZ_BAAAGK010000143.1"/>
</dbReference>
<dbReference type="InterPro" id="IPR036894">
    <property type="entry name" value="YbaB-like_sf"/>
</dbReference>
<dbReference type="SUPFAM" id="SSF82607">
    <property type="entry name" value="YbaB-like"/>
    <property type="match status" value="1"/>
</dbReference>